<dbReference type="Pfam" id="PF07009">
    <property type="entry name" value="NusG_II"/>
    <property type="match status" value="1"/>
</dbReference>
<dbReference type="CDD" id="cd09911">
    <property type="entry name" value="Lin0431_like"/>
    <property type="match status" value="1"/>
</dbReference>
<name>A0A0R1Q001_9LACO</name>
<dbReference type="AlphaFoldDB" id="A0A0R1Q001"/>
<accession>A0A0R1Q001</accession>
<gene>
    <name evidence="2" type="ORF">FD20_GL002326</name>
</gene>
<organism evidence="2 3">
    <name type="scientific">Liquorilactobacillus uvarum DSM 19971</name>
    <dbReference type="NCBI Taxonomy" id="1423812"/>
    <lineage>
        <taxon>Bacteria</taxon>
        <taxon>Bacillati</taxon>
        <taxon>Bacillota</taxon>
        <taxon>Bacilli</taxon>
        <taxon>Lactobacillales</taxon>
        <taxon>Lactobacillaceae</taxon>
        <taxon>Liquorilactobacillus</taxon>
    </lineage>
</organism>
<keyword evidence="3" id="KW-1185">Reference proteome</keyword>
<dbReference type="STRING" id="1423812.FD20_GL002326"/>
<sequence>MFKNLKKQVRPWDYIIFLILLIVSFIPLAIFGYSQKQQLAAAADNNTKPIIYAEISIDKKVIKKIKLSKKTPHKLFTLHPHSGEYNIIEVNGTRIRDKEDNTPDQIAVNTGWISKPGQQSICLPHRLIITIKSSNKSTTPDNSLVKP</sequence>
<proteinExistence type="predicted"/>
<reference evidence="2 3" key="1">
    <citation type="journal article" date="2015" name="Genome Announc.">
        <title>Expanding the biotechnology potential of lactobacilli through comparative genomics of 213 strains and associated genera.</title>
        <authorList>
            <person name="Sun Z."/>
            <person name="Harris H.M."/>
            <person name="McCann A."/>
            <person name="Guo C."/>
            <person name="Argimon S."/>
            <person name="Zhang W."/>
            <person name="Yang X."/>
            <person name="Jeffery I.B."/>
            <person name="Cooney J.C."/>
            <person name="Kagawa T.F."/>
            <person name="Liu W."/>
            <person name="Song Y."/>
            <person name="Salvetti E."/>
            <person name="Wrobel A."/>
            <person name="Rasinkangas P."/>
            <person name="Parkhill J."/>
            <person name="Rea M.C."/>
            <person name="O'Sullivan O."/>
            <person name="Ritari J."/>
            <person name="Douillard F.P."/>
            <person name="Paul Ross R."/>
            <person name="Yang R."/>
            <person name="Briner A.E."/>
            <person name="Felis G.E."/>
            <person name="de Vos W.M."/>
            <person name="Barrangou R."/>
            <person name="Klaenhammer T.R."/>
            <person name="Caufield P.W."/>
            <person name="Cui Y."/>
            <person name="Zhang H."/>
            <person name="O'Toole P.W."/>
        </authorList>
    </citation>
    <scope>NUCLEOTIDE SEQUENCE [LARGE SCALE GENOMIC DNA]</scope>
    <source>
        <strain evidence="2 3">DSM 19971</strain>
    </source>
</reference>
<protein>
    <submittedName>
        <fullName evidence="2">Uncharacterized protein</fullName>
    </submittedName>
</protein>
<feature type="transmembrane region" description="Helical" evidence="1">
    <location>
        <begin position="12"/>
        <end position="33"/>
    </location>
</feature>
<dbReference type="RefSeq" id="WP_057736515.1">
    <property type="nucleotide sequence ID" value="NZ_AZEG01000007.1"/>
</dbReference>
<dbReference type="EMBL" id="AZEG01000007">
    <property type="protein sequence ID" value="KRL38061.1"/>
    <property type="molecule type" value="Genomic_DNA"/>
</dbReference>
<dbReference type="Proteomes" id="UP000051155">
    <property type="component" value="Unassembled WGS sequence"/>
</dbReference>
<keyword evidence="1" id="KW-0812">Transmembrane</keyword>
<keyword evidence="1" id="KW-1133">Transmembrane helix</keyword>
<evidence type="ECO:0000313" key="2">
    <source>
        <dbReference type="EMBL" id="KRL38061.1"/>
    </source>
</evidence>
<dbReference type="InterPro" id="IPR038690">
    <property type="entry name" value="NusG_2_sf"/>
</dbReference>
<comment type="caution">
    <text evidence="2">The sequence shown here is derived from an EMBL/GenBank/DDBJ whole genome shotgun (WGS) entry which is preliminary data.</text>
</comment>
<dbReference type="PATRIC" id="fig|1423812.3.peg.2467"/>
<keyword evidence="1" id="KW-0472">Membrane</keyword>
<evidence type="ECO:0000313" key="3">
    <source>
        <dbReference type="Proteomes" id="UP000051155"/>
    </source>
</evidence>
<dbReference type="Gene3D" id="2.60.320.10">
    <property type="entry name" value="N-utilization substance G protein NusG, insert domain"/>
    <property type="match status" value="1"/>
</dbReference>
<evidence type="ECO:0000256" key="1">
    <source>
        <dbReference type="SAM" id="Phobius"/>
    </source>
</evidence>